<feature type="compositionally biased region" description="Basic residues" evidence="1">
    <location>
        <begin position="460"/>
        <end position="469"/>
    </location>
</feature>
<evidence type="ECO:0000313" key="2">
    <source>
        <dbReference type="EMBL" id="KAI1714955.1"/>
    </source>
</evidence>
<feature type="region of interest" description="Disordered" evidence="1">
    <location>
        <begin position="442"/>
        <end position="477"/>
    </location>
</feature>
<feature type="region of interest" description="Disordered" evidence="1">
    <location>
        <begin position="370"/>
        <end position="414"/>
    </location>
</feature>
<accession>A0AAD4R792</accession>
<feature type="compositionally biased region" description="Pro residues" evidence="1">
    <location>
        <begin position="375"/>
        <end position="385"/>
    </location>
</feature>
<organism evidence="2 3">
    <name type="scientific">Ditylenchus destructor</name>
    <dbReference type="NCBI Taxonomy" id="166010"/>
    <lineage>
        <taxon>Eukaryota</taxon>
        <taxon>Metazoa</taxon>
        <taxon>Ecdysozoa</taxon>
        <taxon>Nematoda</taxon>
        <taxon>Chromadorea</taxon>
        <taxon>Rhabditida</taxon>
        <taxon>Tylenchina</taxon>
        <taxon>Tylenchomorpha</taxon>
        <taxon>Sphaerularioidea</taxon>
        <taxon>Anguinidae</taxon>
        <taxon>Anguininae</taxon>
        <taxon>Ditylenchus</taxon>
    </lineage>
</organism>
<comment type="caution">
    <text evidence="2">The sequence shown here is derived from an EMBL/GenBank/DDBJ whole genome shotgun (WGS) entry which is preliminary data.</text>
</comment>
<protein>
    <submittedName>
        <fullName evidence="2">Uncharacterized protein</fullName>
    </submittedName>
</protein>
<feature type="compositionally biased region" description="Low complexity" evidence="1">
    <location>
        <begin position="275"/>
        <end position="290"/>
    </location>
</feature>
<feature type="compositionally biased region" description="Polar residues" evidence="1">
    <location>
        <begin position="328"/>
        <end position="337"/>
    </location>
</feature>
<name>A0AAD4R792_9BILA</name>
<sequence>MKAIMLSDLDNYAAIARSWWESQQKQAPYQQPGQYSAPHFQQSQAHRGLHFSQYQPAGHISAQIPSQLNTNQFQAYHNVDYGTGQPNYATQYSQNGPEFSSKMQPSLFSGPRFRQIYHQNSGSLGKLLPFPSPSPALPATGGPHVPEEGDDRIAGAAQSPDINHPTSTNVERYMPLLIRKLNRTSAHSNAEYPVSPNTMDLENIDEDMQIEDPDLMVPPRKFPVPGGQEVETQEVPCQSPSCQTWITITIPEEGPIYPPLPRPGGPEAPGPGPERPGSSSVRGGPELPLRPIDPIPPIPTAPPKGLPPVPTGPKVVPHGQLRKGRPSWPSTNTSKPFGSTPPPHLGQLTTRNYSPDFVFSTSWILPLRQRSTTPVPAPPTPPPFTEAPAPSSRFTTETPPPGGAWQKPFTLKPRPRIPGISITTSTSSPSIIPVNRGIDLKEKTKKANKPWTHSSGGHNARPKSNKVPRNRPPPTAETSIEEAAIWVVDLVHIASTELIDAIREALERFRASLNRNAHNRDVAKEIGSQVQATWNQLKKGAWLERALAELALSDSGLQGNSTVDLEALKQTLDAELANAQPGHKQNTQMEDFRLPMADDVRNADARLESYDFEQNDDDAMIEPDHAVFETMID</sequence>
<dbReference type="Proteomes" id="UP001201812">
    <property type="component" value="Unassembled WGS sequence"/>
</dbReference>
<gene>
    <name evidence="2" type="ORF">DdX_08230</name>
</gene>
<dbReference type="AlphaFoldDB" id="A0AAD4R792"/>
<dbReference type="EMBL" id="JAKKPZ010000012">
    <property type="protein sequence ID" value="KAI1714955.1"/>
    <property type="molecule type" value="Genomic_DNA"/>
</dbReference>
<feature type="compositionally biased region" description="Pro residues" evidence="1">
    <location>
        <begin position="256"/>
        <end position="274"/>
    </location>
</feature>
<feature type="region of interest" description="Disordered" evidence="1">
    <location>
        <begin position="124"/>
        <end position="168"/>
    </location>
</feature>
<evidence type="ECO:0000313" key="3">
    <source>
        <dbReference type="Proteomes" id="UP001201812"/>
    </source>
</evidence>
<feature type="region of interest" description="Disordered" evidence="1">
    <location>
        <begin position="252"/>
        <end position="351"/>
    </location>
</feature>
<keyword evidence="3" id="KW-1185">Reference proteome</keyword>
<proteinExistence type="predicted"/>
<reference evidence="2" key="1">
    <citation type="submission" date="2022-01" db="EMBL/GenBank/DDBJ databases">
        <title>Genome Sequence Resource for Two Populations of Ditylenchus destructor, the Migratory Endoparasitic Phytonematode.</title>
        <authorList>
            <person name="Zhang H."/>
            <person name="Lin R."/>
            <person name="Xie B."/>
        </authorList>
    </citation>
    <scope>NUCLEOTIDE SEQUENCE</scope>
    <source>
        <strain evidence="2">BazhouSP</strain>
    </source>
</reference>
<feature type="region of interest" description="Disordered" evidence="1">
    <location>
        <begin position="86"/>
        <end position="105"/>
    </location>
</feature>
<evidence type="ECO:0000256" key="1">
    <source>
        <dbReference type="SAM" id="MobiDB-lite"/>
    </source>
</evidence>
<feature type="compositionally biased region" description="Pro residues" evidence="1">
    <location>
        <begin position="291"/>
        <end position="311"/>
    </location>
</feature>